<dbReference type="PANTHER" id="PTHR43420">
    <property type="entry name" value="ACETYLTRANSFERASE"/>
    <property type="match status" value="1"/>
</dbReference>
<dbReference type="PANTHER" id="PTHR43420:SF44">
    <property type="entry name" value="ACETYLTRANSFERASE YPEA"/>
    <property type="match status" value="1"/>
</dbReference>
<name>A0A223AS54_9FIRM</name>
<comment type="similarity">
    <text evidence="1">Belongs to the acetyltransferase family. RimI subfamily.</text>
</comment>
<evidence type="ECO:0000256" key="4">
    <source>
        <dbReference type="ARBA" id="ARBA00023315"/>
    </source>
</evidence>
<dbReference type="InterPro" id="IPR006464">
    <property type="entry name" value="AcTrfase_RimI/Ard1"/>
</dbReference>
<dbReference type="SUPFAM" id="SSF55729">
    <property type="entry name" value="Acyl-CoA N-acyltransferases (Nat)"/>
    <property type="match status" value="1"/>
</dbReference>
<gene>
    <name evidence="6" type="ORF">AXF17_04360</name>
</gene>
<dbReference type="InterPro" id="IPR016181">
    <property type="entry name" value="Acyl_CoA_acyltransferase"/>
</dbReference>
<dbReference type="RefSeq" id="WP_094233988.1">
    <property type="nucleotide sequence ID" value="NZ_CP016199.1"/>
</dbReference>
<dbReference type="NCBIfam" id="TIGR01575">
    <property type="entry name" value="rimI"/>
    <property type="match status" value="1"/>
</dbReference>
<proteinExistence type="inferred from homology"/>
<feature type="domain" description="N-acetyltransferase" evidence="5">
    <location>
        <begin position="12"/>
        <end position="157"/>
    </location>
</feature>
<accession>A0A223AS54</accession>
<protein>
    <submittedName>
        <fullName evidence="6">Ribosomal-protein-alanine N-acetyltransferase</fullName>
    </submittedName>
</protein>
<evidence type="ECO:0000313" key="7">
    <source>
        <dbReference type="Proteomes" id="UP000214689"/>
    </source>
</evidence>
<reference evidence="7" key="1">
    <citation type="submission" date="2016-05" db="EMBL/GenBank/DDBJ databases">
        <authorList>
            <person name="Holder M.E."/>
            <person name="Ajami N.J."/>
            <person name="Petrosino J.F."/>
        </authorList>
    </citation>
    <scope>NUCLEOTIDE SEQUENCE [LARGE SCALE GENOMIC DNA]</scope>
    <source>
        <strain evidence="7">ATCC 700696</strain>
    </source>
</reference>
<dbReference type="Pfam" id="PF00583">
    <property type="entry name" value="Acetyltransf_1"/>
    <property type="match status" value="1"/>
</dbReference>
<evidence type="ECO:0000259" key="5">
    <source>
        <dbReference type="PROSITE" id="PS51186"/>
    </source>
</evidence>
<evidence type="ECO:0000256" key="3">
    <source>
        <dbReference type="ARBA" id="ARBA00022679"/>
    </source>
</evidence>
<dbReference type="GO" id="GO:0008080">
    <property type="term" value="F:N-acetyltransferase activity"/>
    <property type="evidence" value="ECO:0007669"/>
    <property type="project" value="InterPro"/>
</dbReference>
<dbReference type="InterPro" id="IPR000182">
    <property type="entry name" value="GNAT_dom"/>
</dbReference>
<evidence type="ECO:0000256" key="2">
    <source>
        <dbReference type="ARBA" id="ARBA00022490"/>
    </source>
</evidence>
<keyword evidence="4" id="KW-0012">Acyltransferase</keyword>
<dbReference type="AlphaFoldDB" id="A0A223AS54"/>
<sequence length="162" mass="18401">MIVQENKLKPEVNIRLAEAEDLENIYDLDVATFTMPWSEESLRYDILENDNAFVIVAEYEGEFAGYADIWAILDEADFNSIAVSTDFRRKGIGEAIVLAMIEMLEGNGVALINLEVRVSNVPAISLYKKYGFKECGVRPKYYLDNDEDALIMKREIGDYAPE</sequence>
<dbReference type="CDD" id="cd04301">
    <property type="entry name" value="NAT_SF"/>
    <property type="match status" value="1"/>
</dbReference>
<dbReference type="PROSITE" id="PS51186">
    <property type="entry name" value="GNAT"/>
    <property type="match status" value="1"/>
</dbReference>
<organism evidence="6 7">
    <name type="scientific">Mogibacterium pumilum</name>
    <dbReference type="NCBI Taxonomy" id="86332"/>
    <lineage>
        <taxon>Bacteria</taxon>
        <taxon>Bacillati</taxon>
        <taxon>Bacillota</taxon>
        <taxon>Clostridia</taxon>
        <taxon>Peptostreptococcales</taxon>
        <taxon>Anaerovoracaceae</taxon>
        <taxon>Mogibacterium</taxon>
    </lineage>
</organism>
<keyword evidence="7" id="KW-1185">Reference proteome</keyword>
<dbReference type="InterPro" id="IPR050680">
    <property type="entry name" value="YpeA/RimI_acetyltransf"/>
</dbReference>
<dbReference type="OrthoDB" id="9794566at2"/>
<dbReference type="Proteomes" id="UP000214689">
    <property type="component" value="Chromosome"/>
</dbReference>
<evidence type="ECO:0000256" key="1">
    <source>
        <dbReference type="ARBA" id="ARBA00005395"/>
    </source>
</evidence>
<keyword evidence="3 6" id="KW-0808">Transferase</keyword>
<evidence type="ECO:0000313" key="6">
    <source>
        <dbReference type="EMBL" id="ASS37759.1"/>
    </source>
</evidence>
<dbReference type="EMBL" id="CP016199">
    <property type="protein sequence ID" value="ASS37759.1"/>
    <property type="molecule type" value="Genomic_DNA"/>
</dbReference>
<keyword evidence="2" id="KW-0963">Cytoplasm</keyword>
<dbReference type="Gene3D" id="3.40.630.30">
    <property type="match status" value="1"/>
</dbReference>